<dbReference type="SUPFAM" id="SSF52402">
    <property type="entry name" value="Adenine nucleotide alpha hydrolases-like"/>
    <property type="match status" value="1"/>
</dbReference>
<dbReference type="Gene3D" id="3.40.50.620">
    <property type="entry name" value="HUPs"/>
    <property type="match status" value="1"/>
</dbReference>
<dbReference type="InterPro" id="IPR005232">
    <property type="entry name" value="LarE"/>
</dbReference>
<protein>
    <submittedName>
        <fullName evidence="1">ATP-dependent sacrificial sulfur transferase LarE</fullName>
    </submittedName>
</protein>
<reference evidence="1 2" key="1">
    <citation type="submission" date="2021-10" db="EMBL/GenBank/DDBJ databases">
        <title>Anaerobic single-cell dispensing facilitates the cultivation of human gut bacteria.</title>
        <authorList>
            <person name="Afrizal A."/>
        </authorList>
    </citation>
    <scope>NUCLEOTIDE SEQUENCE [LARGE SCALE GENOMIC DNA]</scope>
    <source>
        <strain evidence="1 2">CLA-AA-H200</strain>
    </source>
</reference>
<dbReference type="PIRSF" id="PIRSF006661">
    <property type="entry name" value="PP-lp_UCP006661"/>
    <property type="match status" value="1"/>
</dbReference>
<organism evidence="1 2">
    <name type="scientific">Ruminococcus turbiniformis</name>
    <dbReference type="NCBI Taxonomy" id="2881258"/>
    <lineage>
        <taxon>Bacteria</taxon>
        <taxon>Bacillati</taxon>
        <taxon>Bacillota</taxon>
        <taxon>Clostridia</taxon>
        <taxon>Eubacteriales</taxon>
        <taxon>Oscillospiraceae</taxon>
        <taxon>Ruminococcus</taxon>
    </lineage>
</organism>
<dbReference type="PANTHER" id="PTHR43169:SF2">
    <property type="entry name" value="NAD_GMP SYNTHASE DOMAIN-CONTAINING PROTEIN"/>
    <property type="match status" value="1"/>
</dbReference>
<dbReference type="NCBIfam" id="TIGR00268">
    <property type="entry name" value="ATP-dependent sacrificial sulfur transferase LarE"/>
    <property type="match status" value="1"/>
</dbReference>
<dbReference type="InterPro" id="IPR014729">
    <property type="entry name" value="Rossmann-like_a/b/a_fold"/>
</dbReference>
<evidence type="ECO:0000313" key="1">
    <source>
        <dbReference type="EMBL" id="MCC2255434.1"/>
    </source>
</evidence>
<dbReference type="CDD" id="cd01990">
    <property type="entry name" value="LarE-like"/>
    <property type="match status" value="1"/>
</dbReference>
<keyword evidence="2" id="KW-1185">Reference proteome</keyword>
<dbReference type="Proteomes" id="UP001198151">
    <property type="component" value="Unassembled WGS sequence"/>
</dbReference>
<gene>
    <name evidence="1" type="primary">larE</name>
    <name evidence="1" type="ORF">LKD70_13585</name>
</gene>
<dbReference type="PANTHER" id="PTHR43169">
    <property type="entry name" value="EXSB FAMILY PROTEIN"/>
    <property type="match status" value="1"/>
</dbReference>
<dbReference type="InterPro" id="IPR052188">
    <property type="entry name" value="Ni-pincer_cofactor_biosynth"/>
</dbReference>
<proteinExistence type="predicted"/>
<keyword evidence="1" id="KW-0808">Transferase</keyword>
<dbReference type="EMBL" id="JAJEQX010000027">
    <property type="protein sequence ID" value="MCC2255434.1"/>
    <property type="molecule type" value="Genomic_DNA"/>
</dbReference>
<accession>A0ABS8G3C1</accession>
<evidence type="ECO:0000313" key="2">
    <source>
        <dbReference type="Proteomes" id="UP001198151"/>
    </source>
</evidence>
<name>A0ABS8G3C1_9FIRM</name>
<dbReference type="GO" id="GO:0016740">
    <property type="term" value="F:transferase activity"/>
    <property type="evidence" value="ECO:0007669"/>
    <property type="project" value="UniProtKB-KW"/>
</dbReference>
<dbReference type="RefSeq" id="WP_227708487.1">
    <property type="nucleotide sequence ID" value="NZ_JAJEQX010000027.1"/>
</dbReference>
<sequence>MTLQEFFKQHPKAAIAFSGGVDSAFLLWAAGKYGRDVCAFYVKTVFQPAFELEDAKRLARETGAALRVIETDILDVPEAAANGPDRCYYCKRALFTKLKEAADAEGYPVLLDGTNASDDAEDRPGMRGLKELNVRSPLRECGITKADVRRMSREAGLFTWEKPAYACLATRIPTGTPITREDLARVEHAEKVLAGMGLSDFRVRMYAGAARIQVTEEQMDLVVENRKKIMEALGGLFPAVTLDLNVRMPSE</sequence>
<comment type="caution">
    <text evidence="1">The sequence shown here is derived from an EMBL/GenBank/DDBJ whole genome shotgun (WGS) entry which is preliminary data.</text>
</comment>